<dbReference type="GO" id="GO:0006355">
    <property type="term" value="P:regulation of DNA-templated transcription"/>
    <property type="evidence" value="ECO:0007669"/>
    <property type="project" value="InterPro"/>
</dbReference>
<dbReference type="InterPro" id="IPR036390">
    <property type="entry name" value="WH_DNA-bd_sf"/>
</dbReference>
<proteinExistence type="predicted"/>
<dbReference type="Proteomes" id="UP000276254">
    <property type="component" value="Chromosome"/>
</dbReference>
<keyword evidence="6" id="KW-1185">Reference proteome</keyword>
<keyword evidence="2" id="KW-0238">DNA-binding</keyword>
<evidence type="ECO:0000259" key="4">
    <source>
        <dbReference type="PROSITE" id="PS51063"/>
    </source>
</evidence>
<name>A0A494TIX0_SPHPE</name>
<evidence type="ECO:0000313" key="5">
    <source>
        <dbReference type="EMBL" id="AYJ87444.1"/>
    </source>
</evidence>
<dbReference type="Gene3D" id="2.60.120.10">
    <property type="entry name" value="Jelly Rolls"/>
    <property type="match status" value="1"/>
</dbReference>
<organism evidence="5 6">
    <name type="scientific">Sphingomonas paeninsulae</name>
    <dbReference type="NCBI Taxonomy" id="2319844"/>
    <lineage>
        <taxon>Bacteria</taxon>
        <taxon>Pseudomonadati</taxon>
        <taxon>Pseudomonadota</taxon>
        <taxon>Alphaproteobacteria</taxon>
        <taxon>Sphingomonadales</taxon>
        <taxon>Sphingomonadaceae</taxon>
        <taxon>Sphingomonas</taxon>
    </lineage>
</organism>
<feature type="domain" description="HTH crp-type" evidence="4">
    <location>
        <begin position="146"/>
        <end position="212"/>
    </location>
</feature>
<evidence type="ECO:0000313" key="6">
    <source>
        <dbReference type="Proteomes" id="UP000276254"/>
    </source>
</evidence>
<dbReference type="RefSeq" id="WP_121154755.1">
    <property type="nucleotide sequence ID" value="NZ_CP032829.1"/>
</dbReference>
<reference evidence="5 6" key="1">
    <citation type="submission" date="2018-09" db="EMBL/GenBank/DDBJ databases">
        <title>Sphingomonas peninsula sp. nov., isolated from fildes peninsula, Antarctic soil.</title>
        <authorList>
            <person name="Yingchao G."/>
        </authorList>
    </citation>
    <scope>NUCLEOTIDE SEQUENCE [LARGE SCALE GENOMIC DNA]</scope>
    <source>
        <strain evidence="5 6">YZ-8</strain>
    </source>
</reference>
<protein>
    <submittedName>
        <fullName evidence="5">Crp/Fnr family transcriptional regulator</fullName>
    </submittedName>
</protein>
<keyword evidence="1" id="KW-0805">Transcription regulation</keyword>
<dbReference type="SMART" id="SM00419">
    <property type="entry name" value="HTH_CRP"/>
    <property type="match status" value="1"/>
</dbReference>
<dbReference type="KEGG" id="spha:D3Y57_17810"/>
<accession>A0A494TIX0</accession>
<dbReference type="AlphaFoldDB" id="A0A494TIX0"/>
<evidence type="ECO:0000256" key="2">
    <source>
        <dbReference type="ARBA" id="ARBA00023125"/>
    </source>
</evidence>
<dbReference type="InterPro" id="IPR018490">
    <property type="entry name" value="cNMP-bd_dom_sf"/>
</dbReference>
<dbReference type="SUPFAM" id="SSF51206">
    <property type="entry name" value="cAMP-binding domain-like"/>
    <property type="match status" value="1"/>
</dbReference>
<dbReference type="OrthoDB" id="7506088at2"/>
<dbReference type="GO" id="GO:0003677">
    <property type="term" value="F:DNA binding"/>
    <property type="evidence" value="ECO:0007669"/>
    <property type="project" value="UniProtKB-KW"/>
</dbReference>
<dbReference type="InterPro" id="IPR014710">
    <property type="entry name" value="RmlC-like_jellyroll"/>
</dbReference>
<evidence type="ECO:0000256" key="3">
    <source>
        <dbReference type="ARBA" id="ARBA00023163"/>
    </source>
</evidence>
<dbReference type="Gene3D" id="1.10.10.10">
    <property type="entry name" value="Winged helix-like DNA-binding domain superfamily/Winged helix DNA-binding domain"/>
    <property type="match status" value="1"/>
</dbReference>
<dbReference type="Pfam" id="PF13545">
    <property type="entry name" value="HTH_Crp_2"/>
    <property type="match status" value="1"/>
</dbReference>
<dbReference type="EMBL" id="CP032829">
    <property type="protein sequence ID" value="AYJ87444.1"/>
    <property type="molecule type" value="Genomic_DNA"/>
</dbReference>
<dbReference type="PROSITE" id="PS51063">
    <property type="entry name" value="HTH_CRP_2"/>
    <property type="match status" value="1"/>
</dbReference>
<dbReference type="SUPFAM" id="SSF46785">
    <property type="entry name" value="Winged helix' DNA-binding domain"/>
    <property type="match status" value="1"/>
</dbReference>
<sequence>MSSIFPTTNLLLASLDTSTAEGLQPYLTRVPLSHREVLAEPETPIPYAYFLEDGIASVVNMFEDGSESEIGVFGHEGMSAPSIALGVNQTPCRVYMQLDGTRALRIATHDLASAMNHRPALATIVCNYAQVAAIQAGNTAAVNAHFGIPRRLARWLLMCHDRVIGDELPITHEMLAIMLGVRRPGVTVALNEIEEQGVIASSRGRTTVVDREGLERLAGSAYGTSEKEYRRLLGPFGKGLRHNQKI</sequence>
<keyword evidence="3" id="KW-0804">Transcription</keyword>
<gene>
    <name evidence="5" type="ORF">D3Y57_17810</name>
</gene>
<evidence type="ECO:0000256" key="1">
    <source>
        <dbReference type="ARBA" id="ARBA00023015"/>
    </source>
</evidence>
<dbReference type="InterPro" id="IPR012318">
    <property type="entry name" value="HTH_CRP"/>
</dbReference>
<dbReference type="InterPro" id="IPR036388">
    <property type="entry name" value="WH-like_DNA-bd_sf"/>
</dbReference>